<dbReference type="Proteomes" id="UP000708208">
    <property type="component" value="Unassembled WGS sequence"/>
</dbReference>
<evidence type="ECO:0000313" key="2">
    <source>
        <dbReference type="Proteomes" id="UP000708208"/>
    </source>
</evidence>
<feature type="non-terminal residue" evidence="1">
    <location>
        <position position="1"/>
    </location>
</feature>
<reference evidence="1" key="1">
    <citation type="submission" date="2021-06" db="EMBL/GenBank/DDBJ databases">
        <authorList>
            <person name="Hodson N. C."/>
            <person name="Mongue J. A."/>
            <person name="Jaron S. K."/>
        </authorList>
    </citation>
    <scope>NUCLEOTIDE SEQUENCE</scope>
</reference>
<protein>
    <submittedName>
        <fullName evidence="1">Uncharacterized protein</fullName>
    </submittedName>
</protein>
<sequence length="21" mass="2449">LSLISLASAIFIFRYFRSLQC</sequence>
<gene>
    <name evidence="1" type="ORF">AFUS01_LOCUS23715</name>
</gene>
<feature type="non-terminal residue" evidence="1">
    <location>
        <position position="21"/>
    </location>
</feature>
<keyword evidence="2" id="KW-1185">Reference proteome</keyword>
<dbReference type="EMBL" id="CAJVCH010288319">
    <property type="protein sequence ID" value="CAG7785065.1"/>
    <property type="molecule type" value="Genomic_DNA"/>
</dbReference>
<dbReference type="AlphaFoldDB" id="A0A8J2PFK6"/>
<evidence type="ECO:0000313" key="1">
    <source>
        <dbReference type="EMBL" id="CAG7785065.1"/>
    </source>
</evidence>
<name>A0A8J2PFK6_9HEXA</name>
<comment type="caution">
    <text evidence="1">The sequence shown here is derived from an EMBL/GenBank/DDBJ whole genome shotgun (WGS) entry which is preliminary data.</text>
</comment>
<accession>A0A8J2PFK6</accession>
<organism evidence="1 2">
    <name type="scientific">Allacma fusca</name>
    <dbReference type="NCBI Taxonomy" id="39272"/>
    <lineage>
        <taxon>Eukaryota</taxon>
        <taxon>Metazoa</taxon>
        <taxon>Ecdysozoa</taxon>
        <taxon>Arthropoda</taxon>
        <taxon>Hexapoda</taxon>
        <taxon>Collembola</taxon>
        <taxon>Symphypleona</taxon>
        <taxon>Sminthuridae</taxon>
        <taxon>Allacma</taxon>
    </lineage>
</organism>
<proteinExistence type="predicted"/>